<comment type="similarity">
    <text evidence="7">Belongs to the DHHC palmitoyltransferase family.</text>
</comment>
<dbReference type="EC" id="2.3.1.225" evidence="7"/>
<comment type="subcellular location">
    <subcellularLocation>
        <location evidence="1">Membrane</location>
        <topology evidence="1">Multi-pass membrane protein</topology>
    </subcellularLocation>
</comment>
<feature type="transmembrane region" description="Helical" evidence="7">
    <location>
        <begin position="89"/>
        <end position="112"/>
    </location>
</feature>
<evidence type="ECO:0000313" key="11">
    <source>
        <dbReference type="Proteomes" id="UP000054408"/>
    </source>
</evidence>
<protein>
    <recommendedName>
        <fullName evidence="7">Palmitoyltransferase</fullName>
        <ecNumber evidence="7">2.3.1.225</ecNumber>
    </recommendedName>
</protein>
<keyword evidence="2 7" id="KW-0808">Transferase</keyword>
<feature type="region of interest" description="Disordered" evidence="8">
    <location>
        <begin position="342"/>
        <end position="361"/>
    </location>
</feature>
<accession>A0A0L0DDD1</accession>
<dbReference type="GO" id="GO:0016020">
    <property type="term" value="C:membrane"/>
    <property type="evidence" value="ECO:0007669"/>
    <property type="project" value="UniProtKB-SubCell"/>
</dbReference>
<organism evidence="10 11">
    <name type="scientific">Thecamonas trahens ATCC 50062</name>
    <dbReference type="NCBI Taxonomy" id="461836"/>
    <lineage>
        <taxon>Eukaryota</taxon>
        <taxon>Apusozoa</taxon>
        <taxon>Apusomonadida</taxon>
        <taxon>Apusomonadidae</taxon>
        <taxon>Thecamonas</taxon>
    </lineage>
</organism>
<feature type="transmembrane region" description="Helical" evidence="7">
    <location>
        <begin position="33"/>
        <end position="59"/>
    </location>
</feature>
<keyword evidence="4 7" id="KW-1133">Transmembrane helix</keyword>
<dbReference type="Pfam" id="PF01529">
    <property type="entry name" value="DHHC"/>
    <property type="match status" value="1"/>
</dbReference>
<dbReference type="eggNOG" id="KOG1315">
    <property type="taxonomic scope" value="Eukaryota"/>
</dbReference>
<proteinExistence type="inferred from homology"/>
<gene>
    <name evidence="10" type="ORF">AMSG_05861</name>
</gene>
<keyword evidence="11" id="KW-1185">Reference proteome</keyword>
<comment type="catalytic activity">
    <reaction evidence="7">
        <text>L-cysteinyl-[protein] + hexadecanoyl-CoA = S-hexadecanoyl-L-cysteinyl-[protein] + CoA</text>
        <dbReference type="Rhea" id="RHEA:36683"/>
        <dbReference type="Rhea" id="RHEA-COMP:10131"/>
        <dbReference type="Rhea" id="RHEA-COMP:11032"/>
        <dbReference type="ChEBI" id="CHEBI:29950"/>
        <dbReference type="ChEBI" id="CHEBI:57287"/>
        <dbReference type="ChEBI" id="CHEBI:57379"/>
        <dbReference type="ChEBI" id="CHEBI:74151"/>
        <dbReference type="EC" id="2.3.1.225"/>
    </reaction>
</comment>
<evidence type="ECO:0000256" key="7">
    <source>
        <dbReference type="RuleBase" id="RU079119"/>
    </source>
</evidence>
<evidence type="ECO:0000259" key="9">
    <source>
        <dbReference type="Pfam" id="PF01529"/>
    </source>
</evidence>
<dbReference type="Proteomes" id="UP000054408">
    <property type="component" value="Unassembled WGS sequence"/>
</dbReference>
<feature type="domain" description="Palmitoyltransferase DHHC" evidence="9">
    <location>
        <begin position="196"/>
        <end position="340"/>
    </location>
</feature>
<evidence type="ECO:0000256" key="3">
    <source>
        <dbReference type="ARBA" id="ARBA00022692"/>
    </source>
</evidence>
<dbReference type="GO" id="GO:0019706">
    <property type="term" value="F:protein-cysteine S-palmitoyltransferase activity"/>
    <property type="evidence" value="ECO:0007669"/>
    <property type="project" value="UniProtKB-EC"/>
</dbReference>
<evidence type="ECO:0000256" key="4">
    <source>
        <dbReference type="ARBA" id="ARBA00022989"/>
    </source>
</evidence>
<feature type="region of interest" description="Disordered" evidence="8">
    <location>
        <begin position="367"/>
        <end position="388"/>
    </location>
</feature>
<dbReference type="PANTHER" id="PTHR12246">
    <property type="entry name" value="PALMITOYLTRANSFERASE ZDHHC16"/>
    <property type="match status" value="1"/>
</dbReference>
<dbReference type="STRING" id="461836.A0A0L0DDD1"/>
<evidence type="ECO:0000256" key="5">
    <source>
        <dbReference type="ARBA" id="ARBA00023136"/>
    </source>
</evidence>
<evidence type="ECO:0000256" key="6">
    <source>
        <dbReference type="ARBA" id="ARBA00023315"/>
    </source>
</evidence>
<name>A0A0L0DDD1_THETB</name>
<evidence type="ECO:0000256" key="8">
    <source>
        <dbReference type="SAM" id="MobiDB-lite"/>
    </source>
</evidence>
<comment type="domain">
    <text evidence="7">The DHHC domain is required for palmitoyltransferase activity.</text>
</comment>
<dbReference type="InterPro" id="IPR039859">
    <property type="entry name" value="PFA4/ZDH16/20/ERF2-like"/>
</dbReference>
<feature type="compositionally biased region" description="Basic and acidic residues" evidence="8">
    <location>
        <begin position="368"/>
        <end position="378"/>
    </location>
</feature>
<dbReference type="InterPro" id="IPR001594">
    <property type="entry name" value="Palmitoyltrfase_DHHC"/>
</dbReference>
<feature type="transmembrane region" description="Helical" evidence="7">
    <location>
        <begin position="118"/>
        <end position="145"/>
    </location>
</feature>
<dbReference type="EMBL" id="GL349459">
    <property type="protein sequence ID" value="KNC50091.1"/>
    <property type="molecule type" value="Genomic_DNA"/>
</dbReference>
<reference evidence="10 11" key="1">
    <citation type="submission" date="2010-05" db="EMBL/GenBank/DDBJ databases">
        <title>The Genome Sequence of Thecamonas trahens ATCC 50062.</title>
        <authorList>
            <consortium name="The Broad Institute Genome Sequencing Platform"/>
            <person name="Russ C."/>
            <person name="Cuomo C."/>
            <person name="Shea T."/>
            <person name="Young S.K."/>
            <person name="Zeng Q."/>
            <person name="Koehrsen M."/>
            <person name="Haas B."/>
            <person name="Borodovsky M."/>
            <person name="Guigo R."/>
            <person name="Alvarado L."/>
            <person name="Berlin A."/>
            <person name="Bochicchio J."/>
            <person name="Borenstein D."/>
            <person name="Chapman S."/>
            <person name="Chen Z."/>
            <person name="Freedman E."/>
            <person name="Gellesch M."/>
            <person name="Goldberg J."/>
            <person name="Griggs A."/>
            <person name="Gujja S."/>
            <person name="Heilman E."/>
            <person name="Heiman D."/>
            <person name="Hepburn T."/>
            <person name="Howarth C."/>
            <person name="Jen D."/>
            <person name="Larson L."/>
            <person name="Mehta T."/>
            <person name="Park D."/>
            <person name="Pearson M."/>
            <person name="Roberts A."/>
            <person name="Saif S."/>
            <person name="Shenoy N."/>
            <person name="Sisk P."/>
            <person name="Stolte C."/>
            <person name="Sykes S."/>
            <person name="Thomson T."/>
            <person name="Walk T."/>
            <person name="White J."/>
            <person name="Yandava C."/>
            <person name="Burger G."/>
            <person name="Gray M.W."/>
            <person name="Holland P.W.H."/>
            <person name="King N."/>
            <person name="Lang F.B.F."/>
            <person name="Roger A.J."/>
            <person name="Ruiz-Trillo I."/>
            <person name="Lander E."/>
            <person name="Nusbaum C."/>
        </authorList>
    </citation>
    <scope>NUCLEOTIDE SEQUENCE [LARGE SCALE GENOMIC DNA]</scope>
    <source>
        <strain evidence="10 11">ATCC 50062</strain>
    </source>
</reference>
<keyword evidence="5 7" id="KW-0472">Membrane</keyword>
<dbReference type="PROSITE" id="PS50216">
    <property type="entry name" value="DHHC"/>
    <property type="match status" value="1"/>
</dbReference>
<feature type="transmembrane region" description="Helical" evidence="7">
    <location>
        <begin position="244"/>
        <end position="263"/>
    </location>
</feature>
<sequence>MGNELLVLHLVAPAVERIHLAVIRGSWDVLRYAFSVVVLGICLLNLVPVAYELCVSAALGAGYDVTRWRWFAAASAGVDGVGVAGERGLIAVVVAFITTAIYLHVSAFYPFFDQHAAWLPWIVLHLLPSLVLNSGMLLCFALACLRSPGAVRPPPGADPFAALPSDVVARIEAKLGPVGAIPGASLARALRIFGIRWCGWCRVVKTPHTHHCGTCNACVPRMDHHCPFTANCVGRDNIRHFYPFISYTVGAALYAMILTWPSFRTCYWALPGNTAASASHSHAPDAMHSADPELDALCERLGSRNRLLFLVAVGSFVVLGALHGYMTYLLLTGRTMLENMPFMSTHKPDGDPEGVAATRSPSAIQRPSLREYYDGREPDDADDDDNDYSLHPKQRSWLRGLARARANLELAFGPVHLWWRWWFPLADAVYCLATGRSFGRP</sequence>
<keyword evidence="6 7" id="KW-0012">Acyltransferase</keyword>
<dbReference type="AlphaFoldDB" id="A0A0L0DDD1"/>
<evidence type="ECO:0000256" key="2">
    <source>
        <dbReference type="ARBA" id="ARBA00022679"/>
    </source>
</evidence>
<dbReference type="RefSeq" id="XP_013757253.1">
    <property type="nucleotide sequence ID" value="XM_013901799.1"/>
</dbReference>
<keyword evidence="3 7" id="KW-0812">Transmembrane</keyword>
<evidence type="ECO:0000313" key="10">
    <source>
        <dbReference type="EMBL" id="KNC50091.1"/>
    </source>
</evidence>
<dbReference type="GeneID" id="25565174"/>
<dbReference type="OMA" id="CPFTANC"/>
<feature type="transmembrane region" description="Helical" evidence="7">
    <location>
        <begin position="307"/>
        <end position="331"/>
    </location>
</feature>
<evidence type="ECO:0000256" key="1">
    <source>
        <dbReference type="ARBA" id="ARBA00004141"/>
    </source>
</evidence>
<dbReference type="OrthoDB" id="302728at2759"/>